<dbReference type="Pfam" id="PF01535">
    <property type="entry name" value="PPR"/>
    <property type="match status" value="2"/>
</dbReference>
<accession>A0A9Q1R1N2</accession>
<keyword evidence="4" id="KW-1185">Reference proteome</keyword>
<dbReference type="OrthoDB" id="185373at2759"/>
<keyword evidence="1" id="KW-0677">Repeat</keyword>
<dbReference type="GO" id="GO:0003723">
    <property type="term" value="F:RNA binding"/>
    <property type="evidence" value="ECO:0007669"/>
    <property type="project" value="InterPro"/>
</dbReference>
<dbReference type="InterPro" id="IPR046960">
    <property type="entry name" value="PPR_At4g14850-like_plant"/>
</dbReference>
<dbReference type="FunFam" id="1.25.40.10:FF:000031">
    <property type="entry name" value="Pentatricopeptide repeat-containing protein mitochondrial"/>
    <property type="match status" value="1"/>
</dbReference>
<evidence type="ECO:0008006" key="5">
    <source>
        <dbReference type="Google" id="ProtNLM"/>
    </source>
</evidence>
<evidence type="ECO:0000313" key="4">
    <source>
        <dbReference type="Proteomes" id="UP001152561"/>
    </source>
</evidence>
<dbReference type="InterPro" id="IPR002885">
    <property type="entry name" value="PPR_rpt"/>
</dbReference>
<protein>
    <recommendedName>
        <fullName evidence="5">Pentatricopeptide repeat-containing protein</fullName>
    </recommendedName>
</protein>
<dbReference type="PROSITE" id="PS51375">
    <property type="entry name" value="PPR"/>
    <property type="match status" value="1"/>
</dbReference>
<sequence length="171" mass="18503">MQKTGVLPDKVTMVSVISACAMSGALDLGRWVHTYIDKRSIENDLELSTALVNMYAKCGYFEKAIEVFEAMPVKDAKAWSSMIVGLAVNGLAEYALVTFSRMNKAEVEPNHVTLVGVLMACAHSGLVSEGKREKVVSLIFRKAHLEVIEVGKQDSVSPGNEKNVGLGSSQI</sequence>
<dbReference type="AlphaFoldDB" id="A0A9Q1R1N2"/>
<dbReference type="Proteomes" id="UP001152561">
    <property type="component" value="Unassembled WGS sequence"/>
</dbReference>
<dbReference type="PANTHER" id="PTHR47926">
    <property type="entry name" value="PENTATRICOPEPTIDE REPEAT-CONTAINING PROTEIN"/>
    <property type="match status" value="1"/>
</dbReference>
<dbReference type="EMBL" id="JAJAGQ010000019">
    <property type="protein sequence ID" value="KAJ8534184.1"/>
    <property type="molecule type" value="Genomic_DNA"/>
</dbReference>
<organism evidence="3 4">
    <name type="scientific">Anisodus acutangulus</name>
    <dbReference type="NCBI Taxonomy" id="402998"/>
    <lineage>
        <taxon>Eukaryota</taxon>
        <taxon>Viridiplantae</taxon>
        <taxon>Streptophyta</taxon>
        <taxon>Embryophyta</taxon>
        <taxon>Tracheophyta</taxon>
        <taxon>Spermatophyta</taxon>
        <taxon>Magnoliopsida</taxon>
        <taxon>eudicotyledons</taxon>
        <taxon>Gunneridae</taxon>
        <taxon>Pentapetalae</taxon>
        <taxon>asterids</taxon>
        <taxon>lamiids</taxon>
        <taxon>Solanales</taxon>
        <taxon>Solanaceae</taxon>
        <taxon>Solanoideae</taxon>
        <taxon>Hyoscyameae</taxon>
        <taxon>Anisodus</taxon>
    </lineage>
</organism>
<dbReference type="Gene3D" id="1.25.40.10">
    <property type="entry name" value="Tetratricopeptide repeat domain"/>
    <property type="match status" value="1"/>
</dbReference>
<dbReference type="PANTHER" id="PTHR47926:SF461">
    <property type="entry name" value="PENTATRICOPEPTIDE REPEAT SUPERFAMILY PROTEIN"/>
    <property type="match status" value="1"/>
</dbReference>
<evidence type="ECO:0000256" key="1">
    <source>
        <dbReference type="ARBA" id="ARBA00022737"/>
    </source>
</evidence>
<proteinExistence type="predicted"/>
<comment type="caution">
    <text evidence="3">The sequence shown here is derived from an EMBL/GenBank/DDBJ whole genome shotgun (WGS) entry which is preliminary data.</text>
</comment>
<gene>
    <name evidence="3" type="ORF">K7X08_007508</name>
</gene>
<dbReference type="InterPro" id="IPR011990">
    <property type="entry name" value="TPR-like_helical_dom_sf"/>
</dbReference>
<evidence type="ECO:0000256" key="2">
    <source>
        <dbReference type="PROSITE-ProRule" id="PRU00708"/>
    </source>
</evidence>
<dbReference type="GO" id="GO:0009451">
    <property type="term" value="P:RNA modification"/>
    <property type="evidence" value="ECO:0007669"/>
    <property type="project" value="InterPro"/>
</dbReference>
<name>A0A9Q1R1N2_9SOLA</name>
<evidence type="ECO:0000313" key="3">
    <source>
        <dbReference type="EMBL" id="KAJ8534184.1"/>
    </source>
</evidence>
<feature type="repeat" description="PPR" evidence="2">
    <location>
        <begin position="75"/>
        <end position="109"/>
    </location>
</feature>
<dbReference type="NCBIfam" id="TIGR00756">
    <property type="entry name" value="PPR"/>
    <property type="match status" value="1"/>
</dbReference>
<reference evidence="4" key="1">
    <citation type="journal article" date="2023" name="Proc. Natl. Acad. Sci. U.S.A.">
        <title>Genomic and structural basis for evolution of tropane alkaloid biosynthesis.</title>
        <authorList>
            <person name="Wanga Y.-J."/>
            <person name="Taina T."/>
            <person name="Yua J.-Y."/>
            <person name="Lia J."/>
            <person name="Xua B."/>
            <person name="Chenc J."/>
            <person name="D'Auriad J.C."/>
            <person name="Huanga J.-P."/>
            <person name="Huanga S.-X."/>
        </authorList>
    </citation>
    <scope>NUCLEOTIDE SEQUENCE [LARGE SCALE GENOMIC DNA]</scope>
    <source>
        <strain evidence="4">cv. KIB-2019</strain>
    </source>
</reference>